<dbReference type="GO" id="GO:0003677">
    <property type="term" value="F:DNA binding"/>
    <property type="evidence" value="ECO:0007669"/>
    <property type="project" value="UniProtKB-KW"/>
</dbReference>
<comment type="caution">
    <text evidence="6">The sequence shown here is derived from an EMBL/GenBank/DDBJ whole genome shotgun (WGS) entry which is preliminary data.</text>
</comment>
<dbReference type="EMBL" id="RXOF01000014">
    <property type="protein sequence ID" value="RTQ46887.1"/>
    <property type="molecule type" value="Genomic_DNA"/>
</dbReference>
<dbReference type="GO" id="GO:0016987">
    <property type="term" value="F:sigma factor activity"/>
    <property type="evidence" value="ECO:0007669"/>
    <property type="project" value="UniProtKB-KW"/>
</dbReference>
<dbReference type="PANTHER" id="PTHR43133:SF8">
    <property type="entry name" value="RNA POLYMERASE SIGMA FACTOR HI_1459-RELATED"/>
    <property type="match status" value="1"/>
</dbReference>
<dbReference type="Proteomes" id="UP000282184">
    <property type="component" value="Unassembled WGS sequence"/>
</dbReference>
<dbReference type="InterPro" id="IPR007627">
    <property type="entry name" value="RNA_pol_sigma70_r2"/>
</dbReference>
<reference evidence="6 7" key="1">
    <citation type="submission" date="2018-12" db="EMBL/GenBank/DDBJ databases">
        <title>Hymenobacter gummosus sp. nov., isolated from a spring.</title>
        <authorList>
            <person name="Nie L."/>
        </authorList>
    </citation>
    <scope>NUCLEOTIDE SEQUENCE [LARGE SCALE GENOMIC DNA]</scope>
    <source>
        <strain evidence="6 7">KCTC 52166</strain>
    </source>
</reference>
<dbReference type="RefSeq" id="WP_126695208.1">
    <property type="nucleotide sequence ID" value="NZ_RXOF01000014.1"/>
</dbReference>
<keyword evidence="2" id="KW-0731">Sigma factor</keyword>
<keyword evidence="7" id="KW-1185">Reference proteome</keyword>
<keyword evidence="1" id="KW-0805">Transcription regulation</keyword>
<dbReference type="InterPro" id="IPR013325">
    <property type="entry name" value="RNA_pol_sigma_r2"/>
</dbReference>
<accession>A0A3S0J7K6</accession>
<sequence>MTAAAASDTAPLLPAARLRAALLADRAATLTQLYRRTFPAVERHVRRHGGTAADAQDVFQDALIVLYEKALAETLTLTATPGTFLVAVSRNLWRRELQRRGQHPTAELTEAHFDELPADESEAAPALAVLDYVQQLGEKCRSLLIGFYYHRQPLEQLAAAHQYGSVRSATVQKFKCLERLRSAVRAAWARTTDLLTA</sequence>
<dbReference type="PANTHER" id="PTHR43133">
    <property type="entry name" value="RNA POLYMERASE ECF-TYPE SIGMA FACTO"/>
    <property type="match status" value="1"/>
</dbReference>
<gene>
    <name evidence="6" type="ORF">EJV47_21185</name>
</gene>
<feature type="domain" description="RNA polymerase sigma-70 region 2" evidence="5">
    <location>
        <begin position="33"/>
        <end position="101"/>
    </location>
</feature>
<dbReference type="OrthoDB" id="1163416at2"/>
<proteinExistence type="predicted"/>
<dbReference type="GO" id="GO:0006352">
    <property type="term" value="P:DNA-templated transcription initiation"/>
    <property type="evidence" value="ECO:0007669"/>
    <property type="project" value="InterPro"/>
</dbReference>
<evidence type="ECO:0000259" key="5">
    <source>
        <dbReference type="Pfam" id="PF04542"/>
    </source>
</evidence>
<evidence type="ECO:0000313" key="7">
    <source>
        <dbReference type="Proteomes" id="UP000282184"/>
    </source>
</evidence>
<evidence type="ECO:0000313" key="6">
    <source>
        <dbReference type="EMBL" id="RTQ46887.1"/>
    </source>
</evidence>
<keyword evidence="4" id="KW-0804">Transcription</keyword>
<organism evidence="6 7">
    <name type="scientific">Hymenobacter gummosus</name>
    <dbReference type="NCBI Taxonomy" id="1776032"/>
    <lineage>
        <taxon>Bacteria</taxon>
        <taxon>Pseudomonadati</taxon>
        <taxon>Bacteroidota</taxon>
        <taxon>Cytophagia</taxon>
        <taxon>Cytophagales</taxon>
        <taxon>Hymenobacteraceae</taxon>
        <taxon>Hymenobacter</taxon>
    </lineage>
</organism>
<evidence type="ECO:0000256" key="1">
    <source>
        <dbReference type="ARBA" id="ARBA00023015"/>
    </source>
</evidence>
<evidence type="ECO:0000256" key="4">
    <source>
        <dbReference type="ARBA" id="ARBA00023163"/>
    </source>
</evidence>
<name>A0A3S0J7K6_9BACT</name>
<evidence type="ECO:0000256" key="3">
    <source>
        <dbReference type="ARBA" id="ARBA00023125"/>
    </source>
</evidence>
<dbReference type="InterPro" id="IPR039425">
    <property type="entry name" value="RNA_pol_sigma-70-like"/>
</dbReference>
<dbReference type="AlphaFoldDB" id="A0A3S0J7K6"/>
<dbReference type="Pfam" id="PF04542">
    <property type="entry name" value="Sigma70_r2"/>
    <property type="match status" value="1"/>
</dbReference>
<dbReference type="SUPFAM" id="SSF88946">
    <property type="entry name" value="Sigma2 domain of RNA polymerase sigma factors"/>
    <property type="match status" value="1"/>
</dbReference>
<dbReference type="Gene3D" id="1.10.1740.10">
    <property type="match status" value="1"/>
</dbReference>
<evidence type="ECO:0000256" key="2">
    <source>
        <dbReference type="ARBA" id="ARBA00023082"/>
    </source>
</evidence>
<protein>
    <submittedName>
        <fullName evidence="6">Sigma-70 family RNA polymerase sigma factor</fullName>
    </submittedName>
</protein>
<keyword evidence="3" id="KW-0238">DNA-binding</keyword>